<dbReference type="InterPro" id="IPR004346">
    <property type="entry name" value="CagE_TrbE_VirB"/>
</dbReference>
<dbReference type="InterPro" id="IPR027417">
    <property type="entry name" value="P-loop_NTPase"/>
</dbReference>
<dbReference type="AlphaFoldDB" id="A0A5Z5G2Q8"/>
<organism evidence="5">
    <name type="scientific">Salmonella enterica</name>
    <name type="common">Salmonella choleraesuis</name>
    <dbReference type="NCBI Taxonomy" id="28901"/>
    <lineage>
        <taxon>Bacteria</taxon>
        <taxon>Pseudomonadati</taxon>
        <taxon>Pseudomonadota</taxon>
        <taxon>Gammaproteobacteria</taxon>
        <taxon>Enterobacterales</taxon>
        <taxon>Enterobacteriaceae</taxon>
        <taxon>Salmonella</taxon>
    </lineage>
</organism>
<gene>
    <name evidence="5" type="ORF">F2345_21685</name>
</gene>
<dbReference type="Pfam" id="PF03135">
    <property type="entry name" value="CagE_TrbE_VirB"/>
    <property type="match status" value="1"/>
</dbReference>
<sequence>MAVAEMKKRGVKDYRKEPSSLKYIPYSYHVTPHIISTVNGEYLSVFKIRGRTHDCASDAELIKWHADLNQLLKGIGSEHIKLWTHLHHREINNYPDTHYNMTFPRMVNEYYRDQFDDTPMMVNDLYLTVVYNPVGDAAQKMLAKFDKPSANELREMQTDAIGALEDVCEQVMNSLRPYGIDRLGYYFRDKRGNVIPEQKKEDAEEDDDEDIVDLREDLLADVEYQDIQEDKEVFSGAQHTYSKALEWLYYLVNGEWAPVPVCRGRIREYLATTRPISSFWGDGIEIRGTDERRYTSAVEIRDYDSDTEPGQINILMEAPFEFVLTQTYCCMSQQAARTYLTNQQKALLETGDPSFTQINQMSDAVDGVVSRTFIMGWHHLTVHAFGKSLKEARSNAGVARNMLNNCGLIASQVGLASEAAYYAKLPANQHLSPRPCPLNSWNFLCFSPFHNFMSGKANNNPWGPALTLFKTVANTPLYMNFHVTPADEMSFGKRPLAHTLMLGRSGAGKTTLLNFLLTQSMKYNPRIFAYDRDQGMMPLIKALHGHYTVLKEGVASGWAPLQMPGTKVNIAFCKRLMRLCAEITKGSVLDADQVNDLNRAVDALMDENSLIPTDLRSVDMLMRRMPNPYQTAGSKQTVASLLEPWTRGHENGWLFDNDADSLNLGEYDIYGFDLTDFIVADNEIPPATRTPLLMYLNFRVRQSIDGRRRVIQIFDEFHQYLDDPIMRVEVKRGLKTDRKKDAVYVFSTQEPNDALDSAIGKTIMQQCVTKILLENPDADYEDYVTRLKLTPAEFDALLSIPENSRQFLVKQGSQSAMAQFNLAPRVKTPENFRKLDKILSILSGEPQNAETLAKIIEQIGDDTPDKWLESYFKSVLAA</sequence>
<keyword evidence="3" id="KW-0067">ATP-binding</keyword>
<dbReference type="Gene3D" id="3.40.50.300">
    <property type="entry name" value="P-loop containing nucleotide triphosphate hydrolases"/>
    <property type="match status" value="1"/>
</dbReference>
<evidence type="ECO:0000256" key="2">
    <source>
        <dbReference type="ARBA" id="ARBA00022741"/>
    </source>
</evidence>
<comment type="caution">
    <text evidence="5">The sequence shown here is derived from an EMBL/GenBank/DDBJ whole genome shotgun (WGS) entry which is preliminary data.</text>
</comment>
<protein>
    <submittedName>
        <fullName evidence="5">VirB4 family type IV secretion/conjugal transfer ATPase</fullName>
    </submittedName>
</protein>
<accession>A0A5Z5G2Q8</accession>
<evidence type="ECO:0000256" key="1">
    <source>
        <dbReference type="ARBA" id="ARBA00006512"/>
    </source>
</evidence>
<evidence type="ECO:0000256" key="3">
    <source>
        <dbReference type="ARBA" id="ARBA00022840"/>
    </source>
</evidence>
<feature type="domain" description="CagE TrbE VirB component of type IV transporter system central" evidence="4">
    <location>
        <begin position="237"/>
        <end position="434"/>
    </location>
</feature>
<dbReference type="FunFam" id="3.40.50.300:FF:001200">
    <property type="entry name" value="Conjugal transfer protein TraB"/>
    <property type="match status" value="1"/>
</dbReference>
<name>A0A5Z5G2Q8_SALER</name>
<dbReference type="PANTHER" id="PTHR30121">
    <property type="entry name" value="UNCHARACTERIZED PROTEIN YJGR-RELATED"/>
    <property type="match status" value="1"/>
</dbReference>
<dbReference type="PANTHER" id="PTHR30121:SF12">
    <property type="entry name" value="TYPE IV SECRETION SYSTEM PROTEIN CAGE"/>
    <property type="match status" value="1"/>
</dbReference>
<evidence type="ECO:0000313" key="5">
    <source>
        <dbReference type="EMBL" id="ECS1590207.1"/>
    </source>
</evidence>
<reference evidence="5" key="1">
    <citation type="submission" date="2019-09" db="EMBL/GenBank/DDBJ databases">
        <authorList>
            <consortium name="PulseNet: The National Subtyping Network for Foodborne Disease Surveillance"/>
            <person name="Tarr C.L."/>
            <person name="Trees E."/>
            <person name="Katz L.S."/>
            <person name="Carleton-Romer H.A."/>
            <person name="Stroika S."/>
            <person name="Kucerova Z."/>
            <person name="Roache K.F."/>
            <person name="Sabol A.L."/>
            <person name="Besser J."/>
            <person name="Gerner-Smidt P."/>
        </authorList>
    </citation>
    <scope>NUCLEOTIDE SEQUENCE</scope>
    <source>
        <strain evidence="5">PNUSAS097879</strain>
    </source>
</reference>
<comment type="similarity">
    <text evidence="1">Belongs to the TrbE/VirB4 family.</text>
</comment>
<evidence type="ECO:0000259" key="4">
    <source>
        <dbReference type="Pfam" id="PF03135"/>
    </source>
</evidence>
<proteinExistence type="inferred from homology"/>
<dbReference type="InterPro" id="IPR051162">
    <property type="entry name" value="T4SS_component"/>
</dbReference>
<dbReference type="EMBL" id="AAKIRV010000024">
    <property type="protein sequence ID" value="ECS1590207.1"/>
    <property type="molecule type" value="Genomic_DNA"/>
</dbReference>
<dbReference type="SUPFAM" id="SSF52540">
    <property type="entry name" value="P-loop containing nucleoside triphosphate hydrolases"/>
    <property type="match status" value="1"/>
</dbReference>
<dbReference type="GO" id="GO:0005524">
    <property type="term" value="F:ATP binding"/>
    <property type="evidence" value="ECO:0007669"/>
    <property type="project" value="UniProtKB-KW"/>
</dbReference>
<keyword evidence="2" id="KW-0547">Nucleotide-binding</keyword>
<dbReference type="InterPro" id="IPR018145">
    <property type="entry name" value="CagE_TrbE_VirB_cntrl_dom"/>
</dbReference>
<dbReference type="NCBIfam" id="TIGR00929">
    <property type="entry name" value="VirB4_CagE"/>
    <property type="match status" value="1"/>
</dbReference>